<dbReference type="GeneID" id="86891932"/>
<evidence type="ECO:0008006" key="5">
    <source>
        <dbReference type="Google" id="ProtNLM"/>
    </source>
</evidence>
<dbReference type="Proteomes" id="UP000576368">
    <property type="component" value="Unassembled WGS sequence"/>
</dbReference>
<proteinExistence type="predicted"/>
<evidence type="ECO:0000313" key="1">
    <source>
        <dbReference type="EMBL" id="NJC16670.1"/>
    </source>
</evidence>
<dbReference type="EMBL" id="JAATLI010000001">
    <property type="protein sequence ID" value="NJC16670.1"/>
    <property type="molecule type" value="Genomic_DNA"/>
</dbReference>
<sequence length="255" mass="30253">MKTKLFRDIGYLVFILLALSSCVNEMDMVEDEQELETGISRSYPADTWTKYLINYEGSTQDKYALAKVENCLEYLYRFIPDIQYVVDHLITRGLKVRIKVSNVPGGSNESWYNPSYPPEIGFNGEINITMGRVLHELLHMFSFNTYDSYRQELDLACEEYEIRVLTDLYMRRYFRSYSHKYQGMHSLNHDYNSYIAWLDEIINDSDYSVDNFVPKFKEFGVSWILDLKDAKMHLVDVLGYKPLLVRTLWFYKEKK</sequence>
<reference evidence="2 4" key="1">
    <citation type="submission" date="2019-09" db="EMBL/GenBank/DDBJ databases">
        <title>Butyricimonas paravirosa DSM 105722 (=214-4 = JCM 18677 = CCUG 65563).</title>
        <authorList>
            <person name="Le Roy T."/>
            <person name="Cani P.D."/>
        </authorList>
    </citation>
    <scope>NUCLEOTIDE SEQUENCE [LARGE SCALE GENOMIC DNA]</scope>
    <source>
        <strain evidence="2 4">DSM 105722</strain>
    </source>
</reference>
<evidence type="ECO:0000313" key="2">
    <source>
        <dbReference type="EMBL" id="WOF12850.1"/>
    </source>
</evidence>
<accession>A0A7X5Y8U2</accession>
<dbReference type="Proteomes" id="UP001302374">
    <property type="component" value="Chromosome"/>
</dbReference>
<evidence type="ECO:0000313" key="4">
    <source>
        <dbReference type="Proteomes" id="UP001302374"/>
    </source>
</evidence>
<reference evidence="1 3" key="2">
    <citation type="submission" date="2020-03" db="EMBL/GenBank/DDBJ databases">
        <title>Genomic Encyclopedia of Type Strains, Phase IV (KMG-IV): sequencing the most valuable type-strain genomes for metagenomic binning, comparative biology and taxonomic classification.</title>
        <authorList>
            <person name="Goeker M."/>
        </authorList>
    </citation>
    <scope>NUCLEOTIDE SEQUENCE [LARGE SCALE GENOMIC DNA]</scope>
    <source>
        <strain evidence="1 3">DSM 105722</strain>
    </source>
</reference>
<dbReference type="RefSeq" id="WP_118304559.1">
    <property type="nucleotide sequence ID" value="NZ_BMPA01000001.1"/>
</dbReference>
<name>A0A7X5Y8U2_9BACT</name>
<organism evidence="1 3">
    <name type="scientific">Butyricimonas paravirosa</name>
    <dbReference type="NCBI Taxonomy" id="1472417"/>
    <lineage>
        <taxon>Bacteria</taxon>
        <taxon>Pseudomonadati</taxon>
        <taxon>Bacteroidota</taxon>
        <taxon>Bacteroidia</taxon>
        <taxon>Bacteroidales</taxon>
        <taxon>Odoribacteraceae</taxon>
        <taxon>Butyricimonas</taxon>
    </lineage>
</organism>
<dbReference type="EMBL" id="CP043839">
    <property type="protein sequence ID" value="WOF12850.1"/>
    <property type="molecule type" value="Genomic_DNA"/>
</dbReference>
<dbReference type="AlphaFoldDB" id="A0A7X5Y8U2"/>
<protein>
    <recommendedName>
        <fullName evidence="5">Lipoprotein</fullName>
    </recommendedName>
</protein>
<keyword evidence="4" id="KW-1185">Reference proteome</keyword>
<evidence type="ECO:0000313" key="3">
    <source>
        <dbReference type="Proteomes" id="UP000576368"/>
    </source>
</evidence>
<dbReference type="PROSITE" id="PS51257">
    <property type="entry name" value="PROKAR_LIPOPROTEIN"/>
    <property type="match status" value="1"/>
</dbReference>
<gene>
    <name evidence="2" type="ORF">F1644_11525</name>
    <name evidence="1" type="ORF">GGR15_000272</name>
</gene>